<evidence type="ECO:0008006" key="3">
    <source>
        <dbReference type="Google" id="ProtNLM"/>
    </source>
</evidence>
<evidence type="ECO:0000313" key="2">
    <source>
        <dbReference type="Proteomes" id="UP000604825"/>
    </source>
</evidence>
<comment type="caution">
    <text evidence="1">The sequence shown here is derived from an EMBL/GenBank/DDBJ whole genome shotgun (WGS) entry which is preliminary data.</text>
</comment>
<proteinExistence type="predicted"/>
<sequence>MEELRLIKQGVLPEGGRMIAVKRLAENAPVPSGMTFETEVTNLMALKHQNIVELVHYCHEAQKKVHQNWKTDEQIIYKYLSLDANGLNQVKTCILIELKCVEVDRKKRPSIVDIVDKLSGKFVPIFEQGMLCEPRHTLGSRCLPFPACMKHDPSKEKSVSKKK</sequence>
<dbReference type="OrthoDB" id="582659at2759"/>
<accession>A0A811QA16</accession>
<dbReference type="AlphaFoldDB" id="A0A811QA16"/>
<keyword evidence="2" id="KW-1185">Reference proteome</keyword>
<gene>
    <name evidence="1" type="ORF">NCGR_LOCUS41001</name>
</gene>
<dbReference type="InterPro" id="IPR011009">
    <property type="entry name" value="Kinase-like_dom_sf"/>
</dbReference>
<dbReference type="PANTHER" id="PTHR47975">
    <property type="entry name" value="S-LOCUS LECTIN KINASE FAMILY PROTEIN"/>
    <property type="match status" value="1"/>
</dbReference>
<reference evidence="1" key="1">
    <citation type="submission" date="2020-10" db="EMBL/GenBank/DDBJ databases">
        <authorList>
            <person name="Han B."/>
            <person name="Lu T."/>
            <person name="Zhao Q."/>
            <person name="Huang X."/>
            <person name="Zhao Y."/>
        </authorList>
    </citation>
    <scope>NUCLEOTIDE SEQUENCE</scope>
</reference>
<evidence type="ECO:0000313" key="1">
    <source>
        <dbReference type="EMBL" id="CAD6257516.1"/>
    </source>
</evidence>
<dbReference type="Proteomes" id="UP000604825">
    <property type="component" value="Unassembled WGS sequence"/>
</dbReference>
<dbReference type="SUPFAM" id="SSF56112">
    <property type="entry name" value="Protein kinase-like (PK-like)"/>
    <property type="match status" value="1"/>
</dbReference>
<dbReference type="EMBL" id="CAJGYO010000010">
    <property type="protein sequence ID" value="CAD6257516.1"/>
    <property type="molecule type" value="Genomic_DNA"/>
</dbReference>
<name>A0A811QA16_9POAL</name>
<protein>
    <recommendedName>
        <fullName evidence="3">Protein kinase domain-containing protein</fullName>
    </recommendedName>
</protein>
<dbReference type="Gene3D" id="3.30.200.20">
    <property type="entry name" value="Phosphorylase Kinase, domain 1"/>
    <property type="match status" value="1"/>
</dbReference>
<organism evidence="1 2">
    <name type="scientific">Miscanthus lutarioriparius</name>
    <dbReference type="NCBI Taxonomy" id="422564"/>
    <lineage>
        <taxon>Eukaryota</taxon>
        <taxon>Viridiplantae</taxon>
        <taxon>Streptophyta</taxon>
        <taxon>Embryophyta</taxon>
        <taxon>Tracheophyta</taxon>
        <taxon>Spermatophyta</taxon>
        <taxon>Magnoliopsida</taxon>
        <taxon>Liliopsida</taxon>
        <taxon>Poales</taxon>
        <taxon>Poaceae</taxon>
        <taxon>PACMAD clade</taxon>
        <taxon>Panicoideae</taxon>
        <taxon>Andropogonodae</taxon>
        <taxon>Andropogoneae</taxon>
        <taxon>Saccharinae</taxon>
        <taxon>Miscanthus</taxon>
    </lineage>
</organism>
<dbReference type="PANTHER" id="PTHR47975:SF26">
    <property type="entry name" value="PROTEIN KINASE DOMAIN-CONTAINING PROTEIN"/>
    <property type="match status" value="1"/>
</dbReference>